<feature type="compositionally biased region" description="Low complexity" evidence="1">
    <location>
        <begin position="412"/>
        <end position="440"/>
    </location>
</feature>
<feature type="region of interest" description="Disordered" evidence="1">
    <location>
        <begin position="582"/>
        <end position="612"/>
    </location>
</feature>
<dbReference type="AlphaFoldDB" id="A0AAD9I3I3"/>
<sequence>MASQDFVPTSNDGGTLVPIDPDIFAQGNEVGPDADYGSLFGSPKPEDGRGDDLVPLYGFDQTEESSSARMNNNNNNDDDDNDNNGVYKGELTRLLPGELQDVVPSSQQQQQQQQQQTSQVEALHVQTTAQSGYISVNTTSRPPNVQPQDVVMIADAPESAEEAAWKKQLADFELYRDNHYYDMIKNFSAFEVDRAVRDLCDELEKKMDKTRKRWAREHEKQRGKDIDRKNQVYDDWQTAQYQHARTDEPEDMWNRTQAYHASVFAKLDATLAREAKQREAKRKAALEKHDKQMRAVQGRYSVLIVKRLDPKFVEELKPPTRPRPSRQAKAKSPSQSPSPAQPSPAADPIVILGVDTSVFERVREEQRLALQQQEQHQQQPKKKSPPPHREDAPLVVKKTRKQPAAKQEVRAKPSAPAAAAKKPAAAAAAAAAATSQQQQQQEDHDDVVEYSSDEDNVTHAMEAADASSSAEPLNVAIDANAQDGRQRRFAAKPVHRVASAVCNFTGLHQLLANREKRRASEEADIAALNAAGQGPDTQEARDLAFLAADIFDVEPDEVDEVEQDALADALGLTQGDYIDYDEFASVAPPPPGPEPEPEPVPVPAPVPSQDDPLDDLEALVQQALDEEKMRAAAGGTTDDDDDDETPVAAPLASDGIQGLSHLIQSTMDQLAVFPENENLWDMGSLGIDPHSLESHFDMDSFFNWNDGFVQLPEVAQLG</sequence>
<feature type="region of interest" description="Disordered" evidence="1">
    <location>
        <begin position="630"/>
        <end position="650"/>
    </location>
</feature>
<evidence type="ECO:0000313" key="2">
    <source>
        <dbReference type="EMBL" id="KAK2069792.1"/>
    </source>
</evidence>
<feature type="compositionally biased region" description="Acidic residues" evidence="1">
    <location>
        <begin position="443"/>
        <end position="455"/>
    </location>
</feature>
<feature type="compositionally biased region" description="Low complexity" evidence="1">
    <location>
        <begin position="368"/>
        <end position="378"/>
    </location>
</feature>
<proteinExistence type="predicted"/>
<gene>
    <name evidence="2" type="ORF">P8C59_004339</name>
</gene>
<keyword evidence="3" id="KW-1185">Reference proteome</keyword>
<feature type="region of interest" description="Disordered" evidence="1">
    <location>
        <begin position="314"/>
        <end position="351"/>
    </location>
</feature>
<name>A0AAD9I3I3_9PEZI</name>
<feature type="compositionally biased region" description="Polar residues" evidence="1">
    <location>
        <begin position="1"/>
        <end position="13"/>
    </location>
</feature>
<evidence type="ECO:0000313" key="3">
    <source>
        <dbReference type="Proteomes" id="UP001217918"/>
    </source>
</evidence>
<dbReference type="Proteomes" id="UP001217918">
    <property type="component" value="Unassembled WGS sequence"/>
</dbReference>
<dbReference type="EMBL" id="JAQQPM010000003">
    <property type="protein sequence ID" value="KAK2069792.1"/>
    <property type="molecule type" value="Genomic_DNA"/>
</dbReference>
<protein>
    <submittedName>
        <fullName evidence="2">Uncharacterized protein</fullName>
    </submittedName>
</protein>
<reference evidence="2" key="1">
    <citation type="journal article" date="2023" name="Mol. Plant Microbe Interact.">
        <title>Elucidating the Obligate Nature and Biological Capacity of an Invasive Fungal Corn Pathogen.</title>
        <authorList>
            <person name="MacCready J.S."/>
            <person name="Roggenkamp E.M."/>
            <person name="Gdanetz K."/>
            <person name="Chilvers M.I."/>
        </authorList>
    </citation>
    <scope>NUCLEOTIDE SEQUENCE</scope>
    <source>
        <strain evidence="2">PM02</strain>
    </source>
</reference>
<accession>A0AAD9I3I3</accession>
<feature type="compositionally biased region" description="Pro residues" evidence="1">
    <location>
        <begin position="587"/>
        <end position="606"/>
    </location>
</feature>
<feature type="region of interest" description="Disordered" evidence="1">
    <location>
        <begin position="1"/>
        <end position="88"/>
    </location>
</feature>
<organism evidence="2 3">
    <name type="scientific">Phyllachora maydis</name>
    <dbReference type="NCBI Taxonomy" id="1825666"/>
    <lineage>
        <taxon>Eukaryota</taxon>
        <taxon>Fungi</taxon>
        <taxon>Dikarya</taxon>
        <taxon>Ascomycota</taxon>
        <taxon>Pezizomycotina</taxon>
        <taxon>Sordariomycetes</taxon>
        <taxon>Sordariomycetidae</taxon>
        <taxon>Phyllachorales</taxon>
        <taxon>Phyllachoraceae</taxon>
        <taxon>Phyllachora</taxon>
    </lineage>
</organism>
<feature type="region of interest" description="Disordered" evidence="1">
    <location>
        <begin position="363"/>
        <end position="472"/>
    </location>
</feature>
<comment type="caution">
    <text evidence="2">The sequence shown here is derived from an EMBL/GenBank/DDBJ whole genome shotgun (WGS) entry which is preliminary data.</text>
</comment>
<feature type="compositionally biased region" description="Low complexity" evidence="1">
    <location>
        <begin position="330"/>
        <end position="346"/>
    </location>
</feature>
<evidence type="ECO:0000256" key="1">
    <source>
        <dbReference type="SAM" id="MobiDB-lite"/>
    </source>
</evidence>